<keyword evidence="6" id="KW-1185">Reference proteome</keyword>
<keyword evidence="1" id="KW-0677">Repeat</keyword>
<feature type="domain" description="NACHT" evidence="4">
    <location>
        <begin position="416"/>
        <end position="569"/>
    </location>
</feature>
<feature type="compositionally biased region" description="Polar residues" evidence="3">
    <location>
        <begin position="44"/>
        <end position="56"/>
    </location>
</feature>
<gene>
    <name evidence="5" type="ORF">EDB81DRAFT_728975</name>
</gene>
<protein>
    <recommendedName>
        <fullName evidence="4">NACHT domain-containing protein</fullName>
    </recommendedName>
</protein>
<evidence type="ECO:0000256" key="3">
    <source>
        <dbReference type="SAM" id="MobiDB-lite"/>
    </source>
</evidence>
<evidence type="ECO:0000256" key="1">
    <source>
        <dbReference type="ARBA" id="ARBA00022737"/>
    </source>
</evidence>
<dbReference type="EMBL" id="JAGMUV010000018">
    <property type="protein sequence ID" value="KAH7129085.1"/>
    <property type="molecule type" value="Genomic_DNA"/>
</dbReference>
<evidence type="ECO:0000256" key="2">
    <source>
        <dbReference type="PROSITE-ProRule" id="PRU00023"/>
    </source>
</evidence>
<feature type="region of interest" description="Disordered" evidence="3">
    <location>
        <begin position="1"/>
        <end position="78"/>
    </location>
</feature>
<dbReference type="SUPFAM" id="SSF52540">
    <property type="entry name" value="P-loop containing nucleoside triphosphate hydrolases"/>
    <property type="match status" value="1"/>
</dbReference>
<dbReference type="SUPFAM" id="SSF53474">
    <property type="entry name" value="alpha/beta-Hydrolases"/>
    <property type="match status" value="1"/>
</dbReference>
<comment type="caution">
    <text evidence="5">The sequence shown here is derived from an EMBL/GenBank/DDBJ whole genome shotgun (WGS) entry which is preliminary data.</text>
</comment>
<sequence>MASHFRNLFDKSFNKSKETDKVPKSATSSVYRATVPAEEIDAQLPNTATDPPSSIVSGRDPEQRSASNVPAPIPIVDDNNGDDNDINGMFTFIGKPPEALGIVDIVAVHGLNGHFRKTWTTSGTTGDQVNWLESLLPQHIPYARVMSFGYDSSVPSNNNGSNIENFAEDLLADLVTHRSSELEKQRPIVFICHNLGGIIFKQALVRARERNHLTHLLDKIGGVAFFGTPHTTSSSAKLSEIIGTILKVSTLGYSTNSKLLADLKNHSESFRAITKPFVDRNKALRILNFYETDMMDYLNFRVVDDKAAVMNLPNEIGIPLEGNHITMCKFSDSRGGQRKFNRVGFHLKEITDELVAKAASYRTILSPHEQLQCLRGFYHKNYESFRDVNPDRVTGTCEWLFRHRDYQRWRNKESSDLLWVSADPGCGKSVLAKFLVEHLRWPERDQELLELVCHFFFKSESDDQHDSVLALRALLHQIFSSDKSLLRHAFPAFESKGTEMFNDFESMWDILSSVARDPKAMDLLIILDALDECKNISQARFLKYLNKLFSLKATNKKPFLKVIIFSRPDNGIKRSLSGNRAAVRLRGEDETEAISKDVALVVRHHISELGTQGLAKDFLSRLETALVEKADRSFLWTTPIIKLLQEATMSGASQTELEALLAAHNIDAVFSKLIKNCQFESIKKVLQLILAAARPLTLEELNVALIVSPERRDLEQLQSLLKHPMENYIKATCGNFLRVIQSRVYLVHQTAREFLLRRDQAEEGTPVGPWQEKVTLKDCRIAMLRSCISCLFLVSIDSANDIDTLDFFSYASEFWPKHYYSADDAIFFKLVNIAVDEIVDTPDHAHRWLLAHDLLLSFDNWRFFPTEVSDKRRKAIIEDLAHFVKGLVLWFERSGDCDIHAIDPTGKTLLHYAIASGSFMLVERLLQGGVSASTSDNRANTPLHLLAGGYKGIRAEGEPRAKSFYHRTAALSSFNFDSEKSNCSQSSSLDTEEIEIVPYFKDDEDDCLIHKPWCFEDIGDKLLAGGADIHAMTDEGQTPLSLALKFGSSETINWMQEKSVLPIL</sequence>
<dbReference type="Gene3D" id="1.25.40.20">
    <property type="entry name" value="Ankyrin repeat-containing domain"/>
    <property type="match status" value="1"/>
</dbReference>
<dbReference type="SUPFAM" id="SSF48403">
    <property type="entry name" value="Ankyrin repeat"/>
    <property type="match status" value="1"/>
</dbReference>
<organism evidence="5 6">
    <name type="scientific">Dactylonectria macrodidyma</name>
    <dbReference type="NCBI Taxonomy" id="307937"/>
    <lineage>
        <taxon>Eukaryota</taxon>
        <taxon>Fungi</taxon>
        <taxon>Dikarya</taxon>
        <taxon>Ascomycota</taxon>
        <taxon>Pezizomycotina</taxon>
        <taxon>Sordariomycetes</taxon>
        <taxon>Hypocreomycetidae</taxon>
        <taxon>Hypocreales</taxon>
        <taxon>Nectriaceae</taxon>
        <taxon>Dactylonectria</taxon>
    </lineage>
</organism>
<dbReference type="InterPro" id="IPR054471">
    <property type="entry name" value="GPIID_WHD"/>
</dbReference>
<dbReference type="InterPro" id="IPR007111">
    <property type="entry name" value="NACHT_NTPase"/>
</dbReference>
<dbReference type="PANTHER" id="PTHR10039:SF14">
    <property type="entry name" value="NACHT DOMAIN-CONTAINING PROTEIN"/>
    <property type="match status" value="1"/>
</dbReference>
<evidence type="ECO:0000313" key="6">
    <source>
        <dbReference type="Proteomes" id="UP000738349"/>
    </source>
</evidence>
<feature type="compositionally biased region" description="Basic and acidic residues" evidence="3">
    <location>
        <begin position="7"/>
        <end position="23"/>
    </location>
</feature>
<accession>A0A9P9E0E3</accession>
<dbReference type="Gene3D" id="3.40.50.1820">
    <property type="entry name" value="alpha/beta hydrolase"/>
    <property type="match status" value="1"/>
</dbReference>
<dbReference type="InterPro" id="IPR027417">
    <property type="entry name" value="P-loop_NTPase"/>
</dbReference>
<proteinExistence type="predicted"/>
<feature type="repeat" description="ANK" evidence="2">
    <location>
        <begin position="905"/>
        <end position="937"/>
    </location>
</feature>
<dbReference type="AlphaFoldDB" id="A0A9P9E0E3"/>
<name>A0A9P9E0E3_9HYPO</name>
<dbReference type="InterPro" id="IPR036770">
    <property type="entry name" value="Ankyrin_rpt-contain_sf"/>
</dbReference>
<keyword evidence="2" id="KW-0040">ANK repeat</keyword>
<dbReference type="InterPro" id="IPR056884">
    <property type="entry name" value="NPHP3-like_N"/>
</dbReference>
<dbReference type="Gene3D" id="3.40.50.300">
    <property type="entry name" value="P-loop containing nucleotide triphosphate hydrolases"/>
    <property type="match status" value="1"/>
</dbReference>
<dbReference type="Pfam" id="PF24883">
    <property type="entry name" value="NPHP3_N"/>
    <property type="match status" value="1"/>
</dbReference>
<dbReference type="PROSITE" id="PS50297">
    <property type="entry name" value="ANK_REP_REGION"/>
    <property type="match status" value="1"/>
</dbReference>
<dbReference type="InterPro" id="IPR029058">
    <property type="entry name" value="AB_hydrolase_fold"/>
</dbReference>
<dbReference type="PANTHER" id="PTHR10039">
    <property type="entry name" value="AMELOGENIN"/>
    <property type="match status" value="1"/>
</dbReference>
<dbReference type="PROSITE" id="PS50088">
    <property type="entry name" value="ANK_REPEAT"/>
    <property type="match status" value="1"/>
</dbReference>
<dbReference type="OrthoDB" id="5086500at2759"/>
<reference evidence="5" key="1">
    <citation type="journal article" date="2021" name="Nat. Commun.">
        <title>Genetic determinants of endophytism in the Arabidopsis root mycobiome.</title>
        <authorList>
            <person name="Mesny F."/>
            <person name="Miyauchi S."/>
            <person name="Thiergart T."/>
            <person name="Pickel B."/>
            <person name="Atanasova L."/>
            <person name="Karlsson M."/>
            <person name="Huettel B."/>
            <person name="Barry K.W."/>
            <person name="Haridas S."/>
            <person name="Chen C."/>
            <person name="Bauer D."/>
            <person name="Andreopoulos W."/>
            <person name="Pangilinan J."/>
            <person name="LaButti K."/>
            <person name="Riley R."/>
            <person name="Lipzen A."/>
            <person name="Clum A."/>
            <person name="Drula E."/>
            <person name="Henrissat B."/>
            <person name="Kohler A."/>
            <person name="Grigoriev I.V."/>
            <person name="Martin F.M."/>
            <person name="Hacquard S."/>
        </authorList>
    </citation>
    <scope>NUCLEOTIDE SEQUENCE</scope>
    <source>
        <strain evidence="5">MPI-CAGE-AT-0147</strain>
    </source>
</reference>
<evidence type="ECO:0000313" key="5">
    <source>
        <dbReference type="EMBL" id="KAH7129085.1"/>
    </source>
</evidence>
<evidence type="ECO:0000259" key="4">
    <source>
        <dbReference type="PROSITE" id="PS50837"/>
    </source>
</evidence>
<dbReference type="Pfam" id="PF22939">
    <property type="entry name" value="WHD_GPIID"/>
    <property type="match status" value="1"/>
</dbReference>
<dbReference type="Proteomes" id="UP000738349">
    <property type="component" value="Unassembled WGS sequence"/>
</dbReference>
<dbReference type="InterPro" id="IPR002110">
    <property type="entry name" value="Ankyrin_rpt"/>
</dbReference>
<dbReference type="PROSITE" id="PS50837">
    <property type="entry name" value="NACHT"/>
    <property type="match status" value="1"/>
</dbReference>